<dbReference type="InParanoid" id="A0A0C3G173"/>
<dbReference type="OrthoDB" id="163438at2759"/>
<reference evidence="1 2" key="1">
    <citation type="submission" date="2014-04" db="EMBL/GenBank/DDBJ databases">
        <authorList>
            <consortium name="DOE Joint Genome Institute"/>
            <person name="Kuo A."/>
            <person name="Tarkka M."/>
            <person name="Buscot F."/>
            <person name="Kohler A."/>
            <person name="Nagy L.G."/>
            <person name="Floudas D."/>
            <person name="Copeland A."/>
            <person name="Barry K.W."/>
            <person name="Cichocki N."/>
            <person name="Veneault-Fourrey C."/>
            <person name="LaButti K."/>
            <person name="Lindquist E.A."/>
            <person name="Lipzen A."/>
            <person name="Lundell T."/>
            <person name="Morin E."/>
            <person name="Murat C."/>
            <person name="Sun H."/>
            <person name="Tunlid A."/>
            <person name="Henrissat B."/>
            <person name="Grigoriev I.V."/>
            <person name="Hibbett D.S."/>
            <person name="Martin F."/>
            <person name="Nordberg H.P."/>
            <person name="Cantor M.N."/>
            <person name="Hua S.X."/>
        </authorList>
    </citation>
    <scope>NUCLEOTIDE SEQUENCE [LARGE SCALE GENOMIC DNA]</scope>
    <source>
        <strain evidence="1 2">F 1598</strain>
    </source>
</reference>
<dbReference type="Proteomes" id="UP000054166">
    <property type="component" value="Unassembled WGS sequence"/>
</dbReference>
<dbReference type="GO" id="GO:0005634">
    <property type="term" value="C:nucleus"/>
    <property type="evidence" value="ECO:0007669"/>
    <property type="project" value="TreeGrafter"/>
</dbReference>
<dbReference type="PANTHER" id="PTHR46035">
    <property type="entry name" value="TETRATRICOPEPTIDE REPEAT PROTEIN 4"/>
    <property type="match status" value="1"/>
</dbReference>
<keyword evidence="2" id="KW-1185">Reference proteome</keyword>
<dbReference type="HOGENOM" id="CLU_1166225_0_0_1"/>
<dbReference type="GO" id="GO:0005829">
    <property type="term" value="C:cytosol"/>
    <property type="evidence" value="ECO:0007669"/>
    <property type="project" value="TreeGrafter"/>
</dbReference>
<sequence>MNKLEVLVKIGDEVTKIHPYVNLAWKVLSAGMKMVQAQQARDQQILGLLTAMENTYSFVVSADELKSHPVLQDIIEQILKQTIECGYFIQEYTQRNFAVIVDPFSNVGDQTAAFCAVFAGLRKEFDSRVSPDTALVLSRTVSSVDMMARNQVPDTLRPFSTTNRSSMIDNGIPQRMDAKGWKEKGNELFKAGKFNDAISAYGTGLSSCSDLHPLAELLRNRSAAYLKTGSYQSARQDA</sequence>
<proteinExistence type="predicted"/>
<dbReference type="SUPFAM" id="SSF48452">
    <property type="entry name" value="TPR-like"/>
    <property type="match status" value="1"/>
</dbReference>
<dbReference type="EMBL" id="KN832987">
    <property type="protein sequence ID" value="KIM84471.1"/>
    <property type="molecule type" value="Genomic_DNA"/>
</dbReference>
<name>A0A0C3G173_PILCF</name>
<gene>
    <name evidence="1" type="ORF">PILCRDRAFT_384410</name>
</gene>
<organism evidence="1 2">
    <name type="scientific">Piloderma croceum (strain F 1598)</name>
    <dbReference type="NCBI Taxonomy" id="765440"/>
    <lineage>
        <taxon>Eukaryota</taxon>
        <taxon>Fungi</taxon>
        <taxon>Dikarya</taxon>
        <taxon>Basidiomycota</taxon>
        <taxon>Agaricomycotina</taxon>
        <taxon>Agaricomycetes</taxon>
        <taxon>Agaricomycetidae</taxon>
        <taxon>Atheliales</taxon>
        <taxon>Atheliaceae</taxon>
        <taxon>Piloderma</taxon>
    </lineage>
</organism>
<dbReference type="InterPro" id="IPR011990">
    <property type="entry name" value="TPR-like_helical_dom_sf"/>
</dbReference>
<accession>A0A0C3G173</accession>
<evidence type="ECO:0000313" key="2">
    <source>
        <dbReference type="Proteomes" id="UP000054166"/>
    </source>
</evidence>
<dbReference type="Gene3D" id="1.25.40.10">
    <property type="entry name" value="Tetratricopeptide repeat domain"/>
    <property type="match status" value="1"/>
</dbReference>
<reference evidence="2" key="2">
    <citation type="submission" date="2015-01" db="EMBL/GenBank/DDBJ databases">
        <title>Evolutionary Origins and Diversification of the Mycorrhizal Mutualists.</title>
        <authorList>
            <consortium name="DOE Joint Genome Institute"/>
            <consortium name="Mycorrhizal Genomics Consortium"/>
            <person name="Kohler A."/>
            <person name="Kuo A."/>
            <person name="Nagy L.G."/>
            <person name="Floudas D."/>
            <person name="Copeland A."/>
            <person name="Barry K.W."/>
            <person name="Cichocki N."/>
            <person name="Veneault-Fourrey C."/>
            <person name="LaButti K."/>
            <person name="Lindquist E.A."/>
            <person name="Lipzen A."/>
            <person name="Lundell T."/>
            <person name="Morin E."/>
            <person name="Murat C."/>
            <person name="Riley R."/>
            <person name="Ohm R."/>
            <person name="Sun H."/>
            <person name="Tunlid A."/>
            <person name="Henrissat B."/>
            <person name="Grigoriev I.V."/>
            <person name="Hibbett D.S."/>
            <person name="Martin F."/>
        </authorList>
    </citation>
    <scope>NUCLEOTIDE SEQUENCE [LARGE SCALE GENOMIC DNA]</scope>
    <source>
        <strain evidence="2">F 1598</strain>
    </source>
</reference>
<protein>
    <submittedName>
        <fullName evidence="1">Uncharacterized protein</fullName>
    </submittedName>
</protein>
<dbReference type="STRING" id="765440.A0A0C3G173"/>
<evidence type="ECO:0000313" key="1">
    <source>
        <dbReference type="EMBL" id="KIM84471.1"/>
    </source>
</evidence>
<dbReference type="PANTHER" id="PTHR46035:SF1">
    <property type="entry name" value="TETRATRICOPEPTIDE REPEAT PROTEIN 4"/>
    <property type="match status" value="1"/>
</dbReference>
<dbReference type="GO" id="GO:0051879">
    <property type="term" value="F:Hsp90 protein binding"/>
    <property type="evidence" value="ECO:0007669"/>
    <property type="project" value="TreeGrafter"/>
</dbReference>
<dbReference type="GO" id="GO:0006457">
    <property type="term" value="P:protein folding"/>
    <property type="evidence" value="ECO:0007669"/>
    <property type="project" value="TreeGrafter"/>
</dbReference>
<dbReference type="GO" id="GO:0030544">
    <property type="term" value="F:Hsp70 protein binding"/>
    <property type="evidence" value="ECO:0007669"/>
    <property type="project" value="TreeGrafter"/>
</dbReference>
<dbReference type="AlphaFoldDB" id="A0A0C3G173"/>